<reference evidence="1" key="1">
    <citation type="submission" date="2013-12" db="EMBL/GenBank/DDBJ databases">
        <authorList>
            <person name="Linke B."/>
        </authorList>
    </citation>
    <scope>NUCLEOTIDE SEQUENCE [LARGE SCALE GENOMIC DNA]</scope>
    <source>
        <strain evidence="1">CRIB-18</strain>
    </source>
</reference>
<evidence type="ECO:0000313" key="2">
    <source>
        <dbReference type="Proteomes" id="UP000031552"/>
    </source>
</evidence>
<name>A0A090DV49_9BACT</name>
<organism evidence="1 2">
    <name type="scientific">Candidatus Criblamydia sequanensis CRIB-18</name>
    <dbReference type="NCBI Taxonomy" id="1437425"/>
    <lineage>
        <taxon>Bacteria</taxon>
        <taxon>Pseudomonadati</taxon>
        <taxon>Chlamydiota</taxon>
        <taxon>Chlamydiia</taxon>
        <taxon>Parachlamydiales</taxon>
        <taxon>Candidatus Criblamydiaceae</taxon>
        <taxon>Candidatus Criblamydia</taxon>
    </lineage>
</organism>
<evidence type="ECO:0000313" key="1">
    <source>
        <dbReference type="EMBL" id="CDR32889.1"/>
    </source>
</evidence>
<sequence length="875" mass="101728">MFLRIVLIILFIIISENKVDSAPSTLEPRKNYELALTRSDDLFREGNYTDSLLILENLKESQYKNETYLKLASFHLFLNNPYEAKLNLKEIKDQDPSAAYLFALALKMEGEKEEARKLLANFFSNKLPENEIEFKASFEWAHLLIENQEYQKALKPLFYILDCSQDQKLKEAVFFMLAAIHIENQDFIDNEEDRNKLFSQAYGGDLFKKIQTALSDEFLNFMEFENNLTAFKRSIDAETTNPLLKSALILYDKLCLKGAEMPFSEKTRQSLIDELKINFFKRGAHSENEIIYLAKAFVIEGVLKRSKSSIQSAKSLLRAPNLIISHHNRREADILEALASNSLEERSLSLTRLIESEKSRTDLIKLWFYKGYNDYQKGLYDGEEASQTKSLESSKEAFLMCLKLSENDNIKKDPLKILESAYSYLLAISLYDPSFEALDLITSSKKACSQNLMDNLNCFEQIKTHLKEGLSLDLKTIIEKNPHAEDFCFLLGLSWIKNKNYEKALEVFSLPFKETNKKVRAEYLCAICEQKLGNEKLSLARFKDFRERYPNHELSEKASFYSFSLQDYLMGEKEAVKHLKLFPEKYSDSPLCIIAYYLLGKDSTKDRKSKDNNWIKRKNLAKALDYYNLAEQKFEALSQKSPSISKEYECINYQAGLSKALLQKRIASNSKGTKKQIFIQYAYEELEKLLDFVSKRKDPYFEKARTEVQYYLSELHKLSGETKKAKEILFTLISQNKKEEADHFISKSYWKLAELALEDNNPKEALDLFEKSEECNVMKWLARSEKQLFLISKSLSLKEMGKLDEAMFHLSLAVNEDSLSKLRLKAMFHRAEIYTLQKRDELSIQQLKAIMKHEGEWSKKAKSYMEKYYGTAVNQ</sequence>
<comment type="caution">
    <text evidence="1">The sequence shown here is derived from an EMBL/GenBank/DDBJ whole genome shotgun (WGS) entry which is preliminary data.</text>
</comment>
<dbReference type="AlphaFoldDB" id="A0A090DV49"/>
<dbReference type="SUPFAM" id="SSF48452">
    <property type="entry name" value="TPR-like"/>
    <property type="match status" value="2"/>
</dbReference>
<accession>A0A090DV49</accession>
<dbReference type="Gene3D" id="1.25.40.10">
    <property type="entry name" value="Tetratricopeptide repeat domain"/>
    <property type="match status" value="3"/>
</dbReference>
<dbReference type="OrthoDB" id="20627at2"/>
<dbReference type="eggNOG" id="COG1729">
    <property type="taxonomic scope" value="Bacteria"/>
</dbReference>
<keyword evidence="2" id="KW-1185">Reference proteome</keyword>
<protein>
    <submittedName>
        <fullName evidence="1">Uncharacterized protein</fullName>
    </submittedName>
</protein>
<proteinExistence type="predicted"/>
<dbReference type="RefSeq" id="WP_041016415.1">
    <property type="nucleotide sequence ID" value="NZ_CCEJ010000001.1"/>
</dbReference>
<dbReference type="Proteomes" id="UP000031552">
    <property type="component" value="Unassembled WGS sequence"/>
</dbReference>
<dbReference type="STRING" id="1437425.CSEC_0045"/>
<gene>
    <name evidence="1" type="ORF">CSEC_0045</name>
</gene>
<dbReference type="InterPro" id="IPR011990">
    <property type="entry name" value="TPR-like_helical_dom_sf"/>
</dbReference>
<dbReference type="EMBL" id="CCEJ010000001">
    <property type="protein sequence ID" value="CDR32889.1"/>
    <property type="molecule type" value="Genomic_DNA"/>
</dbReference>
<reference evidence="1" key="2">
    <citation type="submission" date="2014-09" db="EMBL/GenBank/DDBJ databases">
        <title>Criblamydia sequanensis harbors a mega-plasmid encoding arsenite resistance.</title>
        <authorList>
            <person name="Bertelli C."/>
            <person name="Goesmann A."/>
            <person name="Greub G."/>
        </authorList>
    </citation>
    <scope>NUCLEOTIDE SEQUENCE [LARGE SCALE GENOMIC DNA]</scope>
    <source>
        <strain evidence="1">CRIB-18</strain>
    </source>
</reference>